<protein>
    <recommendedName>
        <fullName evidence="3">Histidine phosphatase family protein</fullName>
    </recommendedName>
</protein>
<accession>A0A2S5GBD5</accession>
<comment type="caution">
    <text evidence="1">The sequence shown here is derived from an EMBL/GenBank/DDBJ whole genome shotgun (WGS) entry which is preliminary data.</text>
</comment>
<keyword evidence="2" id="KW-1185">Reference proteome</keyword>
<reference evidence="1 2" key="1">
    <citation type="submission" date="2018-02" db="EMBL/GenBank/DDBJ databases">
        <title>Jeotgalibacillus proteolyticum sp. nov. a protease producing bacterium isolated from ocean sediments of Laizhou Bay.</title>
        <authorList>
            <person name="Li Y."/>
        </authorList>
    </citation>
    <scope>NUCLEOTIDE SEQUENCE [LARGE SCALE GENOMIC DNA]</scope>
    <source>
        <strain evidence="1 2">22-7</strain>
    </source>
</reference>
<dbReference type="AlphaFoldDB" id="A0A2S5GBD5"/>
<proteinExistence type="predicted"/>
<sequence>MEISLIRHGITTCTDHKSITYKEFTDWVRQYDDSGVFEEDNYPVETGRKIDKAAFILTSDLKRSIESAKLLNCVQFVYV</sequence>
<gene>
    <name evidence="1" type="ORF">C4B60_12195</name>
</gene>
<evidence type="ECO:0000313" key="1">
    <source>
        <dbReference type="EMBL" id="PPA70332.1"/>
    </source>
</evidence>
<evidence type="ECO:0000313" key="2">
    <source>
        <dbReference type="Proteomes" id="UP000239047"/>
    </source>
</evidence>
<evidence type="ECO:0008006" key="3">
    <source>
        <dbReference type="Google" id="ProtNLM"/>
    </source>
</evidence>
<dbReference type="RefSeq" id="WP_104058282.1">
    <property type="nucleotide sequence ID" value="NZ_PREZ01000004.1"/>
</dbReference>
<dbReference type="Proteomes" id="UP000239047">
    <property type="component" value="Unassembled WGS sequence"/>
</dbReference>
<dbReference type="EMBL" id="PREZ01000004">
    <property type="protein sequence ID" value="PPA70332.1"/>
    <property type="molecule type" value="Genomic_DNA"/>
</dbReference>
<name>A0A2S5GBD5_9BACL</name>
<dbReference type="OrthoDB" id="1680942at2"/>
<organism evidence="1 2">
    <name type="scientific">Jeotgalibacillus proteolyticus</name>
    <dbReference type="NCBI Taxonomy" id="2082395"/>
    <lineage>
        <taxon>Bacteria</taxon>
        <taxon>Bacillati</taxon>
        <taxon>Bacillota</taxon>
        <taxon>Bacilli</taxon>
        <taxon>Bacillales</taxon>
        <taxon>Caryophanaceae</taxon>
        <taxon>Jeotgalibacillus</taxon>
    </lineage>
</organism>